<dbReference type="OrthoDB" id="3054497at2759"/>
<sequence>MRKRQVCSPHEQNKSIHPLTATVVFKRKVDENENLTKYQAILCVGGLTQQEVIDYNNLLSTTGRLASLRLLLTLPHQHEFQISQMDVQWHSSMESLTTHYMFFDRMAARMVQKSSN</sequence>
<reference evidence="2" key="1">
    <citation type="submission" date="2021-03" db="EMBL/GenBank/DDBJ databases">
        <title>Draft genome sequence of rust myrtle Austropuccinia psidii MF-1, a brazilian biotype.</title>
        <authorList>
            <person name="Quecine M.C."/>
            <person name="Pachon D.M.R."/>
            <person name="Bonatelli M.L."/>
            <person name="Correr F.H."/>
            <person name="Franceschini L.M."/>
            <person name="Leite T.F."/>
            <person name="Margarido G.R.A."/>
            <person name="Almeida C.A."/>
            <person name="Ferrarezi J.A."/>
            <person name="Labate C.A."/>
        </authorList>
    </citation>
    <scope>NUCLEOTIDE SEQUENCE</scope>
    <source>
        <strain evidence="2">MF-1</strain>
    </source>
</reference>
<dbReference type="EMBL" id="AVOT02016380">
    <property type="protein sequence ID" value="MBW0501546.1"/>
    <property type="molecule type" value="Genomic_DNA"/>
</dbReference>
<feature type="domain" description="Reverse transcriptase Ty1/copia-type" evidence="1">
    <location>
        <begin position="13"/>
        <end position="88"/>
    </location>
</feature>
<keyword evidence="3" id="KW-1185">Reference proteome</keyword>
<name>A0A9Q3DJD3_9BASI</name>
<gene>
    <name evidence="2" type="ORF">O181_041261</name>
</gene>
<organism evidence="2 3">
    <name type="scientific">Austropuccinia psidii MF-1</name>
    <dbReference type="NCBI Taxonomy" id="1389203"/>
    <lineage>
        <taxon>Eukaryota</taxon>
        <taxon>Fungi</taxon>
        <taxon>Dikarya</taxon>
        <taxon>Basidiomycota</taxon>
        <taxon>Pucciniomycotina</taxon>
        <taxon>Pucciniomycetes</taxon>
        <taxon>Pucciniales</taxon>
        <taxon>Sphaerophragmiaceae</taxon>
        <taxon>Austropuccinia</taxon>
    </lineage>
</organism>
<evidence type="ECO:0000259" key="1">
    <source>
        <dbReference type="Pfam" id="PF07727"/>
    </source>
</evidence>
<dbReference type="InterPro" id="IPR013103">
    <property type="entry name" value="RVT_2"/>
</dbReference>
<protein>
    <recommendedName>
        <fullName evidence="1">Reverse transcriptase Ty1/copia-type domain-containing protein</fullName>
    </recommendedName>
</protein>
<evidence type="ECO:0000313" key="3">
    <source>
        <dbReference type="Proteomes" id="UP000765509"/>
    </source>
</evidence>
<dbReference type="Pfam" id="PF07727">
    <property type="entry name" value="RVT_2"/>
    <property type="match status" value="1"/>
</dbReference>
<evidence type="ECO:0000313" key="2">
    <source>
        <dbReference type="EMBL" id="MBW0501546.1"/>
    </source>
</evidence>
<dbReference type="AlphaFoldDB" id="A0A9Q3DJD3"/>
<dbReference type="Proteomes" id="UP000765509">
    <property type="component" value="Unassembled WGS sequence"/>
</dbReference>
<proteinExistence type="predicted"/>
<comment type="caution">
    <text evidence="2">The sequence shown here is derived from an EMBL/GenBank/DDBJ whole genome shotgun (WGS) entry which is preliminary data.</text>
</comment>
<accession>A0A9Q3DJD3</accession>